<organism evidence="1 2">
    <name type="scientific">Paenibacillus odorifer</name>
    <dbReference type="NCBI Taxonomy" id="189426"/>
    <lineage>
        <taxon>Bacteria</taxon>
        <taxon>Bacillati</taxon>
        <taxon>Bacillota</taxon>
        <taxon>Bacilli</taxon>
        <taxon>Bacillales</taxon>
        <taxon>Paenibacillaceae</taxon>
        <taxon>Paenibacillus</taxon>
    </lineage>
</organism>
<evidence type="ECO:0000313" key="2">
    <source>
        <dbReference type="Proteomes" id="UP000187465"/>
    </source>
</evidence>
<protein>
    <submittedName>
        <fullName evidence="1">Uncharacterized protein</fullName>
    </submittedName>
</protein>
<reference evidence="1 2" key="1">
    <citation type="submission" date="2016-10" db="EMBL/GenBank/DDBJ databases">
        <title>Paenibacillus species isolates.</title>
        <authorList>
            <person name="Beno S.M."/>
        </authorList>
    </citation>
    <scope>NUCLEOTIDE SEQUENCE [LARGE SCALE GENOMIC DNA]</scope>
    <source>
        <strain evidence="1 2">FSL H7-0604</strain>
    </source>
</reference>
<dbReference type="AlphaFoldDB" id="A0A1R0WW37"/>
<evidence type="ECO:0000313" key="1">
    <source>
        <dbReference type="EMBL" id="OMD22750.1"/>
    </source>
</evidence>
<proteinExistence type="predicted"/>
<name>A0A1R0WW37_9BACL</name>
<accession>A0A1R0WW37</accession>
<dbReference type="EMBL" id="MKQP01000064">
    <property type="protein sequence ID" value="OMD22750.1"/>
    <property type="molecule type" value="Genomic_DNA"/>
</dbReference>
<sequence>MGIMCQEDATFAKTMTKDVLVRVVFSSDIALSIERNNEGVVKRLVIMMGNTSQFLDLLDHDKSENDIIQFIETQYIGLKRSFESSVFEKKFNIMIDLSWKIKFYIEN</sequence>
<dbReference type="Proteomes" id="UP000187465">
    <property type="component" value="Unassembled WGS sequence"/>
</dbReference>
<dbReference type="RefSeq" id="WP_076179780.1">
    <property type="nucleotide sequence ID" value="NZ_MKQP01000064.1"/>
</dbReference>
<comment type="caution">
    <text evidence="1">The sequence shown here is derived from an EMBL/GenBank/DDBJ whole genome shotgun (WGS) entry which is preliminary data.</text>
</comment>
<gene>
    <name evidence="1" type="ORF">BJP51_31395</name>
</gene>